<evidence type="ECO:0000256" key="2">
    <source>
        <dbReference type="ARBA" id="ARBA00008467"/>
    </source>
</evidence>
<comment type="similarity">
    <text evidence="2 14 15">Belongs to the thiolase-like superfamily. Beta-ketoacyl-ACP synthases family.</text>
</comment>
<evidence type="ECO:0000256" key="8">
    <source>
        <dbReference type="ARBA" id="ARBA00023098"/>
    </source>
</evidence>
<dbReference type="EMBL" id="JAFIRA010000007">
    <property type="protein sequence ID" value="MCJ2542168.1"/>
    <property type="molecule type" value="Genomic_DNA"/>
</dbReference>
<dbReference type="InterPro" id="IPR017568">
    <property type="entry name" value="3-oxoacyl-ACP_synth-2"/>
</dbReference>
<evidence type="ECO:0000256" key="12">
    <source>
        <dbReference type="ARBA" id="ARBA00047318"/>
    </source>
</evidence>
<dbReference type="InterPro" id="IPR020841">
    <property type="entry name" value="PKS_Beta-ketoAc_synthase_dom"/>
</dbReference>
<evidence type="ECO:0000256" key="9">
    <source>
        <dbReference type="ARBA" id="ARBA00023160"/>
    </source>
</evidence>
<keyword evidence="6 14" id="KW-0808">Transferase</keyword>
<reference evidence="17" key="1">
    <citation type="submission" date="2021-02" db="EMBL/GenBank/DDBJ databases">
        <title>The CRISPR/cas machinery reduction and long-range gene transfer in the hot spring cyanobacterium Synechococcus.</title>
        <authorList>
            <person name="Dvorak P."/>
            <person name="Jahodarova E."/>
            <person name="Hasler P."/>
            <person name="Poulickova A."/>
        </authorList>
    </citation>
    <scope>NUCLEOTIDE SEQUENCE</scope>
    <source>
        <strain evidence="17">Rupite</strain>
    </source>
</reference>
<dbReference type="GO" id="GO:0004315">
    <property type="term" value="F:3-oxoacyl-[acyl-carrier-protein] synthase activity"/>
    <property type="evidence" value="ECO:0007669"/>
    <property type="project" value="UniProtKB-EC"/>
</dbReference>
<comment type="pathway">
    <text evidence="1 14">Lipid metabolism; fatty acid biosynthesis.</text>
</comment>
<evidence type="ECO:0000256" key="15">
    <source>
        <dbReference type="RuleBase" id="RU003694"/>
    </source>
</evidence>
<dbReference type="EC" id="2.3.1.179" evidence="3 14"/>
<evidence type="ECO:0000259" key="16">
    <source>
        <dbReference type="PROSITE" id="PS52004"/>
    </source>
</evidence>
<dbReference type="PANTHER" id="PTHR11712:SF336">
    <property type="entry name" value="3-OXOACYL-[ACYL-CARRIER-PROTEIN] SYNTHASE, MITOCHONDRIAL"/>
    <property type="match status" value="1"/>
</dbReference>
<dbReference type="Proteomes" id="UP000830835">
    <property type="component" value="Unassembled WGS sequence"/>
</dbReference>
<dbReference type="PROSITE" id="PS52004">
    <property type="entry name" value="KS3_2"/>
    <property type="match status" value="1"/>
</dbReference>
<keyword evidence="5 14" id="KW-0444">Lipid biosynthesis</keyword>
<dbReference type="CDD" id="cd00834">
    <property type="entry name" value="KAS_I_II"/>
    <property type="match status" value="1"/>
</dbReference>
<dbReference type="PIRSF" id="PIRSF000447">
    <property type="entry name" value="KAS_II"/>
    <property type="match status" value="1"/>
</dbReference>
<dbReference type="SMART" id="SM00825">
    <property type="entry name" value="PKS_KS"/>
    <property type="match status" value="1"/>
</dbReference>
<dbReference type="PANTHER" id="PTHR11712">
    <property type="entry name" value="POLYKETIDE SYNTHASE-RELATED"/>
    <property type="match status" value="1"/>
</dbReference>
<dbReference type="PROSITE" id="PS00606">
    <property type="entry name" value="KS3_1"/>
    <property type="match status" value="1"/>
</dbReference>
<comment type="caution">
    <text evidence="17">The sequence shown here is derived from an EMBL/GenBank/DDBJ whole genome shotgun (WGS) entry which is preliminary data.</text>
</comment>
<dbReference type="InterPro" id="IPR018201">
    <property type="entry name" value="Ketoacyl_synth_AS"/>
</dbReference>
<keyword evidence="9 14" id="KW-0275">Fatty acid biosynthesis</keyword>
<comment type="function">
    <text evidence="11 14">Involved in the type II fatty acid elongation cycle. Catalyzes the elongation of a wide range of acyl-ACP by the addition of two carbons from malonyl-ACP to an acyl acceptor. Can efficiently catalyze the conversion of palmitoleoyl-ACP (cis-hexadec-9-enoyl-ACP) to cis-vaccenoyl-ACP (cis-octadec-11-enoyl-ACP), an essential step in the thermal regulation of fatty acid composition.</text>
</comment>
<keyword evidence="8" id="KW-0443">Lipid metabolism</keyword>
<name>A0ABT0C8S3_THEVL</name>
<evidence type="ECO:0000256" key="14">
    <source>
        <dbReference type="PIRNR" id="PIRNR000447"/>
    </source>
</evidence>
<evidence type="ECO:0000256" key="3">
    <source>
        <dbReference type="ARBA" id="ARBA00012356"/>
    </source>
</evidence>
<organism evidence="17 18">
    <name type="scientific">Thermostichus vulcanus str. 'Rupite'</name>
    <dbReference type="NCBI Taxonomy" id="2813851"/>
    <lineage>
        <taxon>Bacteria</taxon>
        <taxon>Bacillati</taxon>
        <taxon>Cyanobacteriota</taxon>
        <taxon>Cyanophyceae</taxon>
        <taxon>Thermostichales</taxon>
        <taxon>Thermostichaceae</taxon>
        <taxon>Thermostichus</taxon>
    </lineage>
</organism>
<dbReference type="InterPro" id="IPR014031">
    <property type="entry name" value="Ketoacyl_synth_C"/>
</dbReference>
<evidence type="ECO:0000313" key="18">
    <source>
        <dbReference type="Proteomes" id="UP000830835"/>
    </source>
</evidence>
<dbReference type="NCBIfam" id="NF004970">
    <property type="entry name" value="PRK06333.1"/>
    <property type="match status" value="1"/>
</dbReference>
<evidence type="ECO:0000256" key="7">
    <source>
        <dbReference type="ARBA" id="ARBA00022832"/>
    </source>
</evidence>
<evidence type="ECO:0000256" key="5">
    <source>
        <dbReference type="ARBA" id="ARBA00022516"/>
    </source>
</evidence>
<dbReference type="Pfam" id="PF02801">
    <property type="entry name" value="Ketoacyl-synt_C"/>
    <property type="match status" value="1"/>
</dbReference>
<dbReference type="InterPro" id="IPR016039">
    <property type="entry name" value="Thiolase-like"/>
</dbReference>
<dbReference type="Gene3D" id="3.40.47.10">
    <property type="match status" value="1"/>
</dbReference>
<dbReference type="InterPro" id="IPR000794">
    <property type="entry name" value="Beta-ketoacyl_synthase"/>
</dbReference>
<evidence type="ECO:0000313" key="17">
    <source>
        <dbReference type="EMBL" id="MCJ2542168.1"/>
    </source>
</evidence>
<dbReference type="SUPFAM" id="SSF53901">
    <property type="entry name" value="Thiolase-like"/>
    <property type="match status" value="2"/>
</dbReference>
<accession>A0ABT0C8S3</accession>
<evidence type="ECO:0000256" key="13">
    <source>
        <dbReference type="ARBA" id="ARBA00047659"/>
    </source>
</evidence>
<evidence type="ECO:0000256" key="11">
    <source>
        <dbReference type="ARBA" id="ARBA00024006"/>
    </source>
</evidence>
<feature type="domain" description="Ketosynthase family 3 (KS3)" evidence="16">
    <location>
        <begin position="8"/>
        <end position="416"/>
    </location>
</feature>
<gene>
    <name evidence="17" type="primary">fabF</name>
    <name evidence="17" type="ORF">JX360_04485</name>
</gene>
<sequence length="420" mass="44375">MPAQPTSRRRVVITGLGALTPIGNSPTEFWQSLLAGRSGIGPITLFDASRHDCRIAGEVKGFDPLDYLERKDVKRTDRFVHLALAATQQALEDAQFQITDLNAEQVGVILGTGIGGIRVLEEQQTIYLQRGPDRCSPFMVPMMIANMAAGQLAIHFGAKGPNSCTVTACASSSNAIGDAFRLIQRGEVQAVITGGTEAAVTPLSMAGFSAMKALSTRNDDPEKACRPFDRDRDGFVMGEGAGILLLEELEHACARGAKIYAEIVGYGLTCDAHHMTNPAPGGEGAARAMRLALKDAGIPVQAVQYINAHATSTNAGDIAEVQAIKSVFGEYARALAISATKSMTGHLLGGSGGIATIATALAVHHGWAPPTLNLENPDPECDLDFVPHTARQLPLQVALVNAFGFGGHNVTLVLRRYSPA</sequence>
<comment type="catalytic activity">
    <reaction evidence="12 14">
        <text>(9Z)-hexadecenoyl-[ACP] + malonyl-[ACP] + H(+) = 3-oxo-(11Z)-octadecenoyl-[ACP] + holo-[ACP] + CO2</text>
        <dbReference type="Rhea" id="RHEA:55040"/>
        <dbReference type="Rhea" id="RHEA-COMP:9623"/>
        <dbReference type="Rhea" id="RHEA-COMP:9685"/>
        <dbReference type="Rhea" id="RHEA-COMP:10800"/>
        <dbReference type="Rhea" id="RHEA-COMP:14074"/>
        <dbReference type="ChEBI" id="CHEBI:15378"/>
        <dbReference type="ChEBI" id="CHEBI:16526"/>
        <dbReference type="ChEBI" id="CHEBI:64479"/>
        <dbReference type="ChEBI" id="CHEBI:78449"/>
        <dbReference type="ChEBI" id="CHEBI:83989"/>
        <dbReference type="ChEBI" id="CHEBI:138538"/>
        <dbReference type="EC" id="2.3.1.179"/>
    </reaction>
</comment>
<keyword evidence="10 14" id="KW-0012">Acyltransferase</keyword>
<evidence type="ECO:0000256" key="10">
    <source>
        <dbReference type="ARBA" id="ARBA00023315"/>
    </source>
</evidence>
<dbReference type="NCBIfam" id="NF005589">
    <property type="entry name" value="PRK07314.1"/>
    <property type="match status" value="1"/>
</dbReference>
<dbReference type="InterPro" id="IPR014030">
    <property type="entry name" value="Ketoacyl_synth_N"/>
</dbReference>
<keyword evidence="7" id="KW-0276">Fatty acid metabolism</keyword>
<evidence type="ECO:0000256" key="4">
    <source>
        <dbReference type="ARBA" id="ARBA00014657"/>
    </source>
</evidence>
<dbReference type="Pfam" id="PF00109">
    <property type="entry name" value="ketoacyl-synt"/>
    <property type="match status" value="1"/>
</dbReference>
<keyword evidence="18" id="KW-1185">Reference proteome</keyword>
<evidence type="ECO:0000256" key="1">
    <source>
        <dbReference type="ARBA" id="ARBA00005194"/>
    </source>
</evidence>
<evidence type="ECO:0000256" key="6">
    <source>
        <dbReference type="ARBA" id="ARBA00022679"/>
    </source>
</evidence>
<proteinExistence type="inferred from homology"/>
<protein>
    <recommendedName>
        <fullName evidence="4 14">3-oxoacyl-[acyl-carrier-protein] synthase 2</fullName>
        <ecNumber evidence="3 14">2.3.1.179</ecNumber>
    </recommendedName>
</protein>
<dbReference type="NCBIfam" id="TIGR03150">
    <property type="entry name" value="fabF"/>
    <property type="match status" value="1"/>
</dbReference>
<comment type="catalytic activity">
    <reaction evidence="13 14">
        <text>a fatty acyl-[ACP] + malonyl-[ACP] + H(+) = a 3-oxoacyl-[ACP] + holo-[ACP] + CO2</text>
        <dbReference type="Rhea" id="RHEA:22836"/>
        <dbReference type="Rhea" id="RHEA-COMP:9623"/>
        <dbReference type="Rhea" id="RHEA-COMP:9685"/>
        <dbReference type="Rhea" id="RHEA-COMP:9916"/>
        <dbReference type="Rhea" id="RHEA-COMP:14125"/>
        <dbReference type="ChEBI" id="CHEBI:15378"/>
        <dbReference type="ChEBI" id="CHEBI:16526"/>
        <dbReference type="ChEBI" id="CHEBI:64479"/>
        <dbReference type="ChEBI" id="CHEBI:78449"/>
        <dbReference type="ChEBI" id="CHEBI:78776"/>
        <dbReference type="ChEBI" id="CHEBI:138651"/>
    </reaction>
</comment>